<reference evidence="1" key="1">
    <citation type="journal article" date="2012" name="Nat. Biotechnol.">
        <title>Draft genome sequence of pigeonpea (Cajanus cajan), an orphan legume crop of resource-poor farmers.</title>
        <authorList>
            <person name="Varshney R.K."/>
            <person name="Chen W."/>
            <person name="Li Y."/>
            <person name="Bharti A.K."/>
            <person name="Saxena R.K."/>
            <person name="Schlueter J.A."/>
            <person name="Donoghue M.T."/>
            <person name="Azam S."/>
            <person name="Fan G."/>
            <person name="Whaley A.M."/>
            <person name="Farmer A.D."/>
            <person name="Sheridan J."/>
            <person name="Iwata A."/>
            <person name="Tuteja R."/>
            <person name="Penmetsa R.V."/>
            <person name="Wu W."/>
            <person name="Upadhyaya H.D."/>
            <person name="Yang S.P."/>
            <person name="Shah T."/>
            <person name="Saxena K.B."/>
            <person name="Michael T."/>
            <person name="McCombie W.R."/>
            <person name="Yang B."/>
            <person name="Zhang G."/>
            <person name="Yang H."/>
            <person name="Wang J."/>
            <person name="Spillane C."/>
            <person name="Cook D.R."/>
            <person name="May G.D."/>
            <person name="Xu X."/>
            <person name="Jackson S.A."/>
        </authorList>
    </citation>
    <scope>NUCLEOTIDE SEQUENCE [LARGE SCALE GENOMIC DNA]</scope>
</reference>
<evidence type="ECO:0000313" key="1">
    <source>
        <dbReference type="EMBL" id="KYP37619.1"/>
    </source>
</evidence>
<sequence length="92" mass="9582">MVPVPVAATTAGSACRSSHSMVSPSDLWPSSRVSWKTLAAQAAGIRIRRPRPSTLVWRSLVAGRFLGGASGSSFFCKSCSGPLGLQMASSIM</sequence>
<dbReference type="Gramene" id="C.cajan_37747.t">
    <property type="protein sequence ID" value="C.cajan_37747.t.cds1"/>
    <property type="gene ID" value="C.cajan_37747"/>
</dbReference>
<dbReference type="Proteomes" id="UP000075243">
    <property type="component" value="Unassembled WGS sequence"/>
</dbReference>
<keyword evidence="2" id="KW-1185">Reference proteome</keyword>
<organism evidence="1 2">
    <name type="scientific">Cajanus cajan</name>
    <name type="common">Pigeon pea</name>
    <name type="synonym">Cajanus indicus</name>
    <dbReference type="NCBI Taxonomy" id="3821"/>
    <lineage>
        <taxon>Eukaryota</taxon>
        <taxon>Viridiplantae</taxon>
        <taxon>Streptophyta</taxon>
        <taxon>Embryophyta</taxon>
        <taxon>Tracheophyta</taxon>
        <taxon>Spermatophyta</taxon>
        <taxon>Magnoliopsida</taxon>
        <taxon>eudicotyledons</taxon>
        <taxon>Gunneridae</taxon>
        <taxon>Pentapetalae</taxon>
        <taxon>rosids</taxon>
        <taxon>fabids</taxon>
        <taxon>Fabales</taxon>
        <taxon>Fabaceae</taxon>
        <taxon>Papilionoideae</taxon>
        <taxon>50 kb inversion clade</taxon>
        <taxon>NPAAA clade</taxon>
        <taxon>indigoferoid/millettioid clade</taxon>
        <taxon>Phaseoleae</taxon>
        <taxon>Cajanus</taxon>
    </lineage>
</organism>
<gene>
    <name evidence="1" type="ORF">KK1_041192</name>
</gene>
<proteinExistence type="predicted"/>
<dbReference type="AlphaFoldDB" id="A0A151R508"/>
<protein>
    <submittedName>
        <fullName evidence="1">Uncharacterized protein</fullName>
    </submittedName>
</protein>
<name>A0A151R508_CAJCA</name>
<accession>A0A151R508</accession>
<evidence type="ECO:0000313" key="2">
    <source>
        <dbReference type="Proteomes" id="UP000075243"/>
    </source>
</evidence>
<dbReference type="EMBL" id="KQ484087">
    <property type="protein sequence ID" value="KYP37619.1"/>
    <property type="molecule type" value="Genomic_DNA"/>
</dbReference>